<dbReference type="PROSITE" id="PS50088">
    <property type="entry name" value="ANK_REPEAT"/>
    <property type="match status" value="1"/>
</dbReference>
<dbReference type="InterPro" id="IPR001650">
    <property type="entry name" value="Helicase_C-like"/>
</dbReference>
<feature type="compositionally biased region" description="Basic and acidic residues" evidence="10">
    <location>
        <begin position="1192"/>
        <end position="1201"/>
    </location>
</feature>
<dbReference type="Gene3D" id="1.20.120.1080">
    <property type="match status" value="1"/>
</dbReference>
<keyword evidence="7" id="KW-0539">Nucleus</keyword>
<feature type="compositionally biased region" description="Basic residues" evidence="10">
    <location>
        <begin position="1207"/>
        <end position="1218"/>
    </location>
</feature>
<dbReference type="InterPro" id="IPR007502">
    <property type="entry name" value="Helicase-assoc_dom"/>
</dbReference>
<evidence type="ECO:0000259" key="11">
    <source>
        <dbReference type="PROSITE" id="PS51061"/>
    </source>
</evidence>
<dbReference type="Gene3D" id="1.25.40.20">
    <property type="entry name" value="Ankyrin repeat-containing domain"/>
    <property type="match status" value="1"/>
</dbReference>
<evidence type="ECO:0000256" key="3">
    <source>
        <dbReference type="ARBA" id="ARBA00022801"/>
    </source>
</evidence>
<proteinExistence type="inferred from homology"/>
<comment type="caution">
    <text evidence="14">The sequence shown here is derived from an EMBL/GenBank/DDBJ whole genome shotgun (WGS) entry which is preliminary data.</text>
</comment>
<dbReference type="PROSITE" id="PS51194">
    <property type="entry name" value="HELICASE_CTER"/>
    <property type="match status" value="1"/>
</dbReference>
<accession>A0AAW1PHH2</accession>
<feature type="compositionally biased region" description="Gly residues" evidence="10">
    <location>
        <begin position="1158"/>
        <end position="1180"/>
    </location>
</feature>
<dbReference type="PROSITE" id="PS51061">
    <property type="entry name" value="R3H"/>
    <property type="match status" value="1"/>
</dbReference>
<sequence length="1218" mass="130597">MVNRRGGGRGMGAHFGMSAGLRPVTEESRISIADQLAEFQRCQETTYTFEDDLNNHDRAIVHAECRKFGFSSKSHGKGENRKVTVYKPSGRLRANDQLVFDLPFSATSQQELEAYLRMYPAEATELESMDQSTLPTAAEGSGSQDSQPLTGAQHRGSKRRAPGSGAAGMSAQAVAAKQAAWKSRQQGAAASAMADTRATLPITANRQEILDSIAANQVVMVAGNTGCGKSTQVPQYLLEHAWEQGRGCRVMCTQPRRISAVSIAERVAAERGEAVGGDIGYTIRLESKGGPHSSLMFCTNGVLLRALTHGEGLGGITHIIVDEVHERDKFADFLLIQLREVLPRHPHLRLVLMSATMHLDLFQGYFRGCPIVEVPGFTHPVTDVYLDDVLGMVGYSHRAQGRKSGGHQKRKAPISPEAQAEVEAAIMDAFLTGSDASFQRLVEATGAAGGDDLEADAPAINVTHGVTGATALMAAAGKGRLEDVITLLSNGADAAATSRDGSTAAKWAERFGHLEISEYLEEHVEGLERLERETQSAAALSEYQASTDADEVDLQLMVALLQRLCQDSGFGLQGSNALGAILVFLPGWDEIARLKDMLEEESNSLGGRCEILPLHSMVPSADQRRVFKRSQPGERKIVLATNIAETAVTIADVVCVVNSGRQKEKSYDPYTAVATLQAAWISKASERQRRGRAGRCQPGVCYHLYSRARSDSLPEFQLPELQRCPLEELCLQVKLLEGQGFATGGSISTFLAKAPEPPMQVAVEAAVALLRRIGALDGEEETLTVLGRHLAALPLPPATAKLLLWGVLLSCLDPLLTVACASAFRDPWVLPIDSRDRSKAAAIRTGFAEQLGGHSDQLAIVAAYNGWVQACTVGRERQYAARNYVSHATMNMISGMRSQLLRELQARGLVASVQAASWRAADLGVVRSVLACGLYPLVGRLLPRQGAAAKGTRERSGASILTSKAEKAAIHLGSVNTSLTFPPQSRDGRQECPLVAFEELTRSEGRLMVRSCTAVNAHMLALVAAHAAATPPDDDGVEDVDWQPLLSLDHWMVLKVPSSGVASSLLLLRQRLAAAFAAKVQDPRMHLPPAQRAALELISRLLSLESSSGKAAPSTASRSPMGSFTPTTFDNQAPQHAAPRPQPHMPPGLQGRGPPPGGRGGPYGRAGGGRMDGRGRGGVFRGRAPSHGRGHPAPEHYEGGRHSGTGNHRRGRHPGRPF</sequence>
<dbReference type="Pfam" id="PF00270">
    <property type="entry name" value="DEAD"/>
    <property type="match status" value="1"/>
</dbReference>
<dbReference type="InterPro" id="IPR001374">
    <property type="entry name" value="R3H_dom"/>
</dbReference>
<dbReference type="InterPro" id="IPR014001">
    <property type="entry name" value="Helicase_ATP-bd"/>
</dbReference>
<organism evidence="14 15">
    <name type="scientific">Symbiochloris irregularis</name>
    <dbReference type="NCBI Taxonomy" id="706552"/>
    <lineage>
        <taxon>Eukaryota</taxon>
        <taxon>Viridiplantae</taxon>
        <taxon>Chlorophyta</taxon>
        <taxon>core chlorophytes</taxon>
        <taxon>Trebouxiophyceae</taxon>
        <taxon>Trebouxiales</taxon>
        <taxon>Trebouxiaceae</taxon>
        <taxon>Symbiochloris</taxon>
    </lineage>
</organism>
<name>A0AAW1PHH2_9CHLO</name>
<dbReference type="SUPFAM" id="SSF52540">
    <property type="entry name" value="P-loop containing nucleoside triphosphate hydrolases"/>
    <property type="match status" value="1"/>
</dbReference>
<reference evidence="14 15" key="1">
    <citation type="journal article" date="2024" name="Nat. Commun.">
        <title>Phylogenomics reveals the evolutionary origins of lichenization in chlorophyte algae.</title>
        <authorList>
            <person name="Puginier C."/>
            <person name="Libourel C."/>
            <person name="Otte J."/>
            <person name="Skaloud P."/>
            <person name="Haon M."/>
            <person name="Grisel S."/>
            <person name="Petersen M."/>
            <person name="Berrin J.G."/>
            <person name="Delaux P.M."/>
            <person name="Dal Grande F."/>
            <person name="Keller J."/>
        </authorList>
    </citation>
    <scope>NUCLEOTIDE SEQUENCE [LARGE SCALE GENOMIC DNA]</scope>
    <source>
        <strain evidence="14 15">SAG 2036</strain>
    </source>
</reference>
<dbReference type="Pfam" id="PF21010">
    <property type="entry name" value="HA2_C"/>
    <property type="match status" value="1"/>
</dbReference>
<evidence type="ECO:0000256" key="6">
    <source>
        <dbReference type="ARBA" id="ARBA00022884"/>
    </source>
</evidence>
<evidence type="ECO:0000313" key="15">
    <source>
        <dbReference type="Proteomes" id="UP001465755"/>
    </source>
</evidence>
<keyword evidence="2" id="KW-0547">Nucleotide-binding</keyword>
<dbReference type="GO" id="GO:0005524">
    <property type="term" value="F:ATP binding"/>
    <property type="evidence" value="ECO:0007669"/>
    <property type="project" value="UniProtKB-KW"/>
</dbReference>
<evidence type="ECO:0000256" key="2">
    <source>
        <dbReference type="ARBA" id="ARBA00022741"/>
    </source>
</evidence>
<dbReference type="InterPro" id="IPR011545">
    <property type="entry name" value="DEAD/DEAH_box_helicase_dom"/>
</dbReference>
<dbReference type="GO" id="GO:0003723">
    <property type="term" value="F:RNA binding"/>
    <property type="evidence" value="ECO:0007669"/>
    <property type="project" value="UniProtKB-KW"/>
</dbReference>
<dbReference type="PANTHER" id="PTHR18934:SF213">
    <property type="entry name" value="3'-5' RNA HELICASE YTHDC2"/>
    <property type="match status" value="1"/>
</dbReference>
<dbReference type="Gene3D" id="3.30.1370.50">
    <property type="entry name" value="R3H-like domain"/>
    <property type="match status" value="1"/>
</dbReference>
<evidence type="ECO:0000256" key="7">
    <source>
        <dbReference type="ARBA" id="ARBA00023242"/>
    </source>
</evidence>
<feature type="repeat" description="ANK" evidence="9">
    <location>
        <begin position="467"/>
        <end position="499"/>
    </location>
</feature>
<keyword evidence="6" id="KW-0694">RNA-binding</keyword>
<keyword evidence="9" id="KW-0040">ANK repeat</keyword>
<feature type="domain" description="Helicase ATP-binding" evidence="12">
    <location>
        <begin position="210"/>
        <end position="375"/>
    </location>
</feature>
<feature type="region of interest" description="Disordered" evidence="10">
    <location>
        <begin position="1108"/>
        <end position="1218"/>
    </location>
</feature>
<evidence type="ECO:0000259" key="13">
    <source>
        <dbReference type="PROSITE" id="PS51194"/>
    </source>
</evidence>
<dbReference type="GO" id="GO:0005634">
    <property type="term" value="C:nucleus"/>
    <property type="evidence" value="ECO:0007669"/>
    <property type="project" value="UniProtKB-SubCell"/>
</dbReference>
<evidence type="ECO:0000259" key="12">
    <source>
        <dbReference type="PROSITE" id="PS51192"/>
    </source>
</evidence>
<dbReference type="Pfam" id="PF00271">
    <property type="entry name" value="Helicase_C"/>
    <property type="match status" value="1"/>
</dbReference>
<dbReference type="CDD" id="cd17917">
    <property type="entry name" value="DEXHc_RHA-like"/>
    <property type="match status" value="1"/>
</dbReference>
<dbReference type="PANTHER" id="PTHR18934">
    <property type="entry name" value="ATP-DEPENDENT RNA HELICASE"/>
    <property type="match status" value="1"/>
</dbReference>
<dbReference type="GO" id="GO:0003677">
    <property type="term" value="F:DNA binding"/>
    <property type="evidence" value="ECO:0007669"/>
    <property type="project" value="UniProtKB-ARBA"/>
</dbReference>
<dbReference type="SMART" id="SM00487">
    <property type="entry name" value="DEXDc"/>
    <property type="match status" value="1"/>
</dbReference>
<dbReference type="InterPro" id="IPR002110">
    <property type="entry name" value="Ankyrin_rpt"/>
</dbReference>
<dbReference type="Pfam" id="PF04408">
    <property type="entry name" value="WHD_HA2"/>
    <property type="match status" value="1"/>
</dbReference>
<dbReference type="FunFam" id="3.40.50.300:FF:000526">
    <property type="entry name" value="DExH-box ATP-dependent RNA helicase DExH3"/>
    <property type="match status" value="1"/>
</dbReference>
<feature type="compositionally biased region" description="Polar residues" evidence="10">
    <location>
        <begin position="129"/>
        <end position="150"/>
    </location>
</feature>
<keyword evidence="5" id="KW-0067">ATP-binding</keyword>
<feature type="domain" description="Helicase C-terminal" evidence="13">
    <location>
        <begin position="573"/>
        <end position="737"/>
    </location>
</feature>
<feature type="domain" description="R3H" evidence="11">
    <location>
        <begin position="26"/>
        <end position="89"/>
    </location>
</feature>
<dbReference type="InterPro" id="IPR036770">
    <property type="entry name" value="Ankyrin_rpt-contain_sf"/>
</dbReference>
<dbReference type="GO" id="GO:0004386">
    <property type="term" value="F:helicase activity"/>
    <property type="evidence" value="ECO:0007669"/>
    <property type="project" value="UniProtKB-KW"/>
</dbReference>
<comment type="subcellular location">
    <subcellularLocation>
        <location evidence="1">Nucleus</location>
    </subcellularLocation>
</comment>
<dbReference type="FunFam" id="3.30.1370.50:FF:000002">
    <property type="entry name" value="Immunoglobulin mu DNA-binding protein 2"/>
    <property type="match status" value="1"/>
</dbReference>
<dbReference type="PROSITE" id="PS50297">
    <property type="entry name" value="ANK_REP_REGION"/>
    <property type="match status" value="1"/>
</dbReference>
<evidence type="ECO:0000256" key="8">
    <source>
        <dbReference type="ARBA" id="ARBA00060772"/>
    </source>
</evidence>
<feature type="region of interest" description="Disordered" evidence="10">
    <location>
        <begin position="126"/>
        <end position="170"/>
    </location>
</feature>
<keyword evidence="4" id="KW-0347">Helicase</keyword>
<dbReference type="InterPro" id="IPR011709">
    <property type="entry name" value="DEAD-box_helicase_OB_fold"/>
</dbReference>
<dbReference type="EMBL" id="JALJOQ010000029">
    <property type="protein sequence ID" value="KAK9807916.1"/>
    <property type="molecule type" value="Genomic_DNA"/>
</dbReference>
<dbReference type="SMART" id="SM00393">
    <property type="entry name" value="R3H"/>
    <property type="match status" value="1"/>
</dbReference>
<dbReference type="InterPro" id="IPR027417">
    <property type="entry name" value="P-loop_NTPase"/>
</dbReference>
<evidence type="ECO:0000256" key="5">
    <source>
        <dbReference type="ARBA" id="ARBA00022840"/>
    </source>
</evidence>
<dbReference type="GO" id="GO:0016787">
    <property type="term" value="F:hydrolase activity"/>
    <property type="evidence" value="ECO:0007669"/>
    <property type="project" value="UniProtKB-KW"/>
</dbReference>
<dbReference type="Gene3D" id="3.40.50.300">
    <property type="entry name" value="P-loop containing nucleotide triphosphate hydrolases"/>
    <property type="match status" value="2"/>
</dbReference>
<feature type="compositionally biased region" description="Polar residues" evidence="10">
    <location>
        <begin position="1114"/>
        <end position="1131"/>
    </location>
</feature>
<keyword evidence="15" id="KW-1185">Reference proteome</keyword>
<dbReference type="Pfam" id="PF01424">
    <property type="entry name" value="R3H"/>
    <property type="match status" value="1"/>
</dbReference>
<comment type="similarity">
    <text evidence="8">Belongs to the DExH box helicase family.</text>
</comment>
<dbReference type="CDD" id="cd18791">
    <property type="entry name" value="SF2_C_RHA"/>
    <property type="match status" value="1"/>
</dbReference>
<evidence type="ECO:0000256" key="4">
    <source>
        <dbReference type="ARBA" id="ARBA00022806"/>
    </source>
</evidence>
<evidence type="ECO:0000256" key="1">
    <source>
        <dbReference type="ARBA" id="ARBA00004123"/>
    </source>
</evidence>
<dbReference type="SMART" id="SM00490">
    <property type="entry name" value="HELICc"/>
    <property type="match status" value="1"/>
</dbReference>
<protein>
    <submittedName>
        <fullName evidence="14">Uncharacterized protein</fullName>
    </submittedName>
</protein>
<dbReference type="SMART" id="SM00847">
    <property type="entry name" value="HA2"/>
    <property type="match status" value="1"/>
</dbReference>
<dbReference type="SUPFAM" id="SSF48403">
    <property type="entry name" value="Ankyrin repeat"/>
    <property type="match status" value="1"/>
</dbReference>
<evidence type="ECO:0000256" key="10">
    <source>
        <dbReference type="SAM" id="MobiDB-lite"/>
    </source>
</evidence>
<dbReference type="Pfam" id="PF07717">
    <property type="entry name" value="OB_NTP_bind"/>
    <property type="match status" value="1"/>
</dbReference>
<keyword evidence="3" id="KW-0378">Hydrolase</keyword>
<dbReference type="SUPFAM" id="SSF82708">
    <property type="entry name" value="R3H domain"/>
    <property type="match status" value="1"/>
</dbReference>
<dbReference type="InterPro" id="IPR048333">
    <property type="entry name" value="HA2_WH"/>
</dbReference>
<dbReference type="PROSITE" id="PS51192">
    <property type="entry name" value="HELICASE_ATP_BIND_1"/>
    <property type="match status" value="1"/>
</dbReference>
<dbReference type="InterPro" id="IPR036867">
    <property type="entry name" value="R3H_dom_sf"/>
</dbReference>
<gene>
    <name evidence="14" type="ORF">WJX73_001801</name>
</gene>
<dbReference type="AlphaFoldDB" id="A0AAW1PHH2"/>
<dbReference type="Proteomes" id="UP001465755">
    <property type="component" value="Unassembled WGS sequence"/>
</dbReference>
<evidence type="ECO:0000313" key="14">
    <source>
        <dbReference type="EMBL" id="KAK9807916.1"/>
    </source>
</evidence>
<evidence type="ECO:0000256" key="9">
    <source>
        <dbReference type="PROSITE-ProRule" id="PRU00023"/>
    </source>
</evidence>